<name>A0ABV1YWZ6_9HYPH</name>
<keyword evidence="1 4" id="KW-0812">Transmembrane</keyword>
<dbReference type="PROSITE" id="PS50850">
    <property type="entry name" value="MFS"/>
    <property type="match status" value="1"/>
</dbReference>
<feature type="transmembrane region" description="Helical" evidence="4">
    <location>
        <begin position="127"/>
        <end position="146"/>
    </location>
</feature>
<feature type="transmembrane region" description="Helical" evidence="4">
    <location>
        <begin position="412"/>
        <end position="434"/>
    </location>
</feature>
<feature type="transmembrane region" description="Helical" evidence="4">
    <location>
        <begin position="72"/>
        <end position="90"/>
    </location>
</feature>
<evidence type="ECO:0000259" key="5">
    <source>
        <dbReference type="PROSITE" id="PS50850"/>
    </source>
</evidence>
<dbReference type="PANTHER" id="PTHR23527:SF1">
    <property type="entry name" value="BLL3282 PROTEIN"/>
    <property type="match status" value="1"/>
</dbReference>
<proteinExistence type="predicted"/>
<evidence type="ECO:0000256" key="2">
    <source>
        <dbReference type="ARBA" id="ARBA00022989"/>
    </source>
</evidence>
<gene>
    <name evidence="6" type="ORF">NKI36_09390</name>
</gene>
<protein>
    <submittedName>
        <fullName evidence="6">MFS transporter</fullName>
    </submittedName>
</protein>
<reference evidence="6 7" key="1">
    <citation type="journal article" date="2024" name="Proc. Natl. Acad. Sci. U.S.A.">
        <title>The evolutionary genomics of adaptation to stress in wild rhizobium bacteria.</title>
        <authorList>
            <person name="Kehlet-Delgado H."/>
            <person name="Montoya A.P."/>
            <person name="Jensen K.T."/>
            <person name="Wendlandt C.E."/>
            <person name="Dexheimer C."/>
            <person name="Roberts M."/>
            <person name="Torres Martinez L."/>
            <person name="Friesen M.L."/>
            <person name="Griffitts J.S."/>
            <person name="Porter S.S."/>
        </authorList>
    </citation>
    <scope>NUCLEOTIDE SEQUENCE [LARGE SCALE GENOMIC DNA]</scope>
    <source>
        <strain evidence="6 7">M0641</strain>
    </source>
</reference>
<feature type="transmembrane region" description="Helical" evidence="4">
    <location>
        <begin position="347"/>
        <end position="372"/>
    </location>
</feature>
<dbReference type="InterPro" id="IPR036259">
    <property type="entry name" value="MFS_trans_sf"/>
</dbReference>
<feature type="transmembrane region" description="Helical" evidence="4">
    <location>
        <begin position="316"/>
        <end position="341"/>
    </location>
</feature>
<keyword evidence="2 4" id="KW-1133">Transmembrane helix</keyword>
<evidence type="ECO:0000256" key="3">
    <source>
        <dbReference type="ARBA" id="ARBA00023136"/>
    </source>
</evidence>
<dbReference type="InterPro" id="IPR011701">
    <property type="entry name" value="MFS"/>
</dbReference>
<dbReference type="EMBL" id="JAMYQB010000005">
    <property type="protein sequence ID" value="MER9404263.1"/>
    <property type="molecule type" value="Genomic_DNA"/>
</dbReference>
<dbReference type="PANTHER" id="PTHR23527">
    <property type="entry name" value="BLL3282 PROTEIN"/>
    <property type="match status" value="1"/>
</dbReference>
<feature type="transmembrane region" description="Helical" evidence="4">
    <location>
        <begin position="102"/>
        <end position="121"/>
    </location>
</feature>
<evidence type="ECO:0000256" key="4">
    <source>
        <dbReference type="SAM" id="Phobius"/>
    </source>
</evidence>
<feature type="transmembrane region" description="Helical" evidence="4">
    <location>
        <begin position="384"/>
        <end position="406"/>
    </location>
</feature>
<dbReference type="SUPFAM" id="SSF103473">
    <property type="entry name" value="MFS general substrate transporter"/>
    <property type="match status" value="1"/>
</dbReference>
<feature type="transmembrane region" description="Helical" evidence="4">
    <location>
        <begin position="281"/>
        <end position="304"/>
    </location>
</feature>
<accession>A0ABV1YWZ6</accession>
<feature type="transmembrane region" description="Helical" evidence="4">
    <location>
        <begin position="167"/>
        <end position="187"/>
    </location>
</feature>
<keyword evidence="7" id="KW-1185">Reference proteome</keyword>
<dbReference type="InterPro" id="IPR052952">
    <property type="entry name" value="MFS-Transporter"/>
</dbReference>
<dbReference type="Proteomes" id="UP001433071">
    <property type="component" value="Unassembled WGS sequence"/>
</dbReference>
<dbReference type="Pfam" id="PF07690">
    <property type="entry name" value="MFS_1"/>
    <property type="match status" value="1"/>
</dbReference>
<comment type="caution">
    <text evidence="6">The sequence shown here is derived from an EMBL/GenBank/DDBJ whole genome shotgun (WGS) entry which is preliminary data.</text>
</comment>
<feature type="transmembrane region" description="Helical" evidence="4">
    <location>
        <begin position="36"/>
        <end position="60"/>
    </location>
</feature>
<feature type="transmembrane region" description="Helical" evidence="4">
    <location>
        <begin position="193"/>
        <end position="215"/>
    </location>
</feature>
<organism evidence="6 7">
    <name type="scientific">Mesorhizobium caraganae</name>
    <dbReference type="NCBI Taxonomy" id="483206"/>
    <lineage>
        <taxon>Bacteria</taxon>
        <taxon>Pseudomonadati</taxon>
        <taxon>Pseudomonadota</taxon>
        <taxon>Alphaproteobacteria</taxon>
        <taxon>Hyphomicrobiales</taxon>
        <taxon>Phyllobacteriaceae</taxon>
        <taxon>Mesorhizobium</taxon>
    </lineage>
</organism>
<dbReference type="InterPro" id="IPR020846">
    <property type="entry name" value="MFS_dom"/>
</dbReference>
<dbReference type="RefSeq" id="WP_352557338.1">
    <property type="nucleotide sequence ID" value="NZ_JAMYQB010000005.1"/>
</dbReference>
<keyword evidence="3 4" id="KW-0472">Membrane</keyword>
<feature type="transmembrane region" description="Helical" evidence="4">
    <location>
        <begin position="253"/>
        <end position="275"/>
    </location>
</feature>
<evidence type="ECO:0000313" key="7">
    <source>
        <dbReference type="Proteomes" id="UP001433071"/>
    </source>
</evidence>
<dbReference type="Gene3D" id="1.20.1250.20">
    <property type="entry name" value="MFS general substrate transporter like domains"/>
    <property type="match status" value="2"/>
</dbReference>
<evidence type="ECO:0000313" key="6">
    <source>
        <dbReference type="EMBL" id="MER9404263.1"/>
    </source>
</evidence>
<sequence>MSIADANCEQRRVGRAAAVTAISKAERFRANHRWKVLGIGVAANASFSATFAGIPAAAVFLRSGYQLSNGNLGLVLGLLGLGVALSELPWGLLTDRWGDRGVLLTGLGATAAWLALMAFFIVPSATYVPGVAMLAACLLVTGLLGGSVNGSSGRAIMAWFHEGERGFAMSIRQTAVPLGGGLGALVLPSLASVHGFTAVFGLLAAVNAVSALFAWRWLHQPPEVDPEIDNAGGIATTKPAGPAPLRNVEVWRIATAIGLLCFPQVAVLTLASVFLHDFAGMGTLTISASLAAVQTGAMVMRVWSGRFTDRHGNRRWFLRLCSMTSALGFAALGLLVLAAGATPGAHAALMPAIAVLLVIAGISVSAWHGVAYTELATLAGASRAGTALGLANSFVFIAFFVVPTAIPALLLVWSWPGVWLVGALCALIAWPILLRPN</sequence>
<feature type="domain" description="Major facilitator superfamily (MFS) profile" evidence="5">
    <location>
        <begin position="36"/>
        <end position="437"/>
    </location>
</feature>
<evidence type="ECO:0000256" key="1">
    <source>
        <dbReference type="ARBA" id="ARBA00022692"/>
    </source>
</evidence>